<keyword evidence="4" id="KW-1185">Reference proteome</keyword>
<sequence length="452" mass="53876">MEQQISNSQNNLQEPMTCLKNEHYNQQFQFFKFTENLEEMLQCFSCINEDPQLNKKISIDQILNFPASKIQNFPPLKDQSKDKQVRQIMEDFTQDKIKQFKEYIKKQIEQHYEQKIRILNQSKKDVIIQFEQIMQFTDVSQYNNIDQLKAAITQYKNKQINLEELFQEQLKMKKDFECQKKCKVMLCNQQKQQEITNQLNNLKQNLDQKFKAFTDEKITINTQKLQNLQRIIDQTLQSHPNQQENQTQQQINFHQSDYINNKKDEINIKQISNNNNNNNNNINDNQINNNKHNNNKHIQIQIADLTINTYKAVYSSLLSKEKTHHFKIKANFHQQKNYGLSFNLISLQDKDKSWINQNCIVQNDGIGKCFAHNGERQIIQGQKFVDFWKDGETVLNVVFNVKEKLFEIYDYQRKGYVKNFIDSTKIQGNQVILGIDFLQNSSHEIDLQIEYF</sequence>
<dbReference type="Proteomes" id="UP000054937">
    <property type="component" value="Unassembled WGS sequence"/>
</dbReference>
<feature type="region of interest" description="Disordered" evidence="2">
    <location>
        <begin position="271"/>
        <end position="292"/>
    </location>
</feature>
<gene>
    <name evidence="3" type="ORF">PPERSA_11021</name>
</gene>
<reference evidence="3 4" key="1">
    <citation type="journal article" date="2015" name="Sci. Rep.">
        <title>Genome of the facultative scuticociliatosis pathogen Pseudocohnilembus persalinus provides insight into its virulence through horizontal gene transfer.</title>
        <authorList>
            <person name="Xiong J."/>
            <person name="Wang G."/>
            <person name="Cheng J."/>
            <person name="Tian M."/>
            <person name="Pan X."/>
            <person name="Warren A."/>
            <person name="Jiang C."/>
            <person name="Yuan D."/>
            <person name="Miao W."/>
        </authorList>
    </citation>
    <scope>NUCLEOTIDE SEQUENCE [LARGE SCALE GENOMIC DNA]</scope>
    <source>
        <strain evidence="3">36N120E</strain>
    </source>
</reference>
<evidence type="ECO:0000313" key="3">
    <source>
        <dbReference type="EMBL" id="KRX07472.1"/>
    </source>
</evidence>
<dbReference type="InParanoid" id="A0A0V0QZL2"/>
<dbReference type="AlphaFoldDB" id="A0A0V0QZL2"/>
<accession>A0A0V0QZL2</accession>
<evidence type="ECO:0000313" key="4">
    <source>
        <dbReference type="Proteomes" id="UP000054937"/>
    </source>
</evidence>
<dbReference type="EMBL" id="LDAU01000082">
    <property type="protein sequence ID" value="KRX07472.1"/>
    <property type="molecule type" value="Genomic_DNA"/>
</dbReference>
<organism evidence="3 4">
    <name type="scientific">Pseudocohnilembus persalinus</name>
    <name type="common">Ciliate</name>
    <dbReference type="NCBI Taxonomy" id="266149"/>
    <lineage>
        <taxon>Eukaryota</taxon>
        <taxon>Sar</taxon>
        <taxon>Alveolata</taxon>
        <taxon>Ciliophora</taxon>
        <taxon>Intramacronucleata</taxon>
        <taxon>Oligohymenophorea</taxon>
        <taxon>Scuticociliatia</taxon>
        <taxon>Philasterida</taxon>
        <taxon>Pseudocohnilembidae</taxon>
        <taxon>Pseudocohnilembus</taxon>
    </lineage>
</organism>
<name>A0A0V0QZL2_PSEPJ</name>
<evidence type="ECO:0000256" key="2">
    <source>
        <dbReference type="SAM" id="MobiDB-lite"/>
    </source>
</evidence>
<comment type="caution">
    <text evidence="3">The sequence shown here is derived from an EMBL/GenBank/DDBJ whole genome shotgun (WGS) entry which is preliminary data.</text>
</comment>
<protein>
    <submittedName>
        <fullName evidence="3">Uncharacterized protein</fullName>
    </submittedName>
</protein>
<proteinExistence type="predicted"/>
<keyword evidence="1" id="KW-0175">Coiled coil</keyword>
<feature type="coiled-coil region" evidence="1">
    <location>
        <begin position="145"/>
        <end position="212"/>
    </location>
</feature>
<evidence type="ECO:0000256" key="1">
    <source>
        <dbReference type="SAM" id="Coils"/>
    </source>
</evidence>